<feature type="region of interest" description="Disordered" evidence="1">
    <location>
        <begin position="1"/>
        <end position="23"/>
    </location>
</feature>
<dbReference type="Proteomes" id="UP000706122">
    <property type="component" value="Unassembled WGS sequence"/>
</dbReference>
<evidence type="ECO:0000313" key="2">
    <source>
        <dbReference type="EMBL" id="MBM4715832.1"/>
    </source>
</evidence>
<name>A0AAE2W8L9_RHOHA</name>
<gene>
    <name evidence="2" type="ORF">GS551_16810</name>
</gene>
<organism evidence="2 3">
    <name type="scientific">Rhodococcus hoagii</name>
    <name type="common">Corynebacterium equii</name>
    <dbReference type="NCBI Taxonomy" id="43767"/>
    <lineage>
        <taxon>Bacteria</taxon>
        <taxon>Bacillati</taxon>
        <taxon>Actinomycetota</taxon>
        <taxon>Actinomycetes</taxon>
        <taxon>Mycobacteriales</taxon>
        <taxon>Nocardiaceae</taxon>
        <taxon>Prescottella</taxon>
    </lineage>
</organism>
<sequence>MTHPEAPAPFQDETAGEPLRQSESVTRWVAPVKSQIPRTKPGLLDFAALSDDWYVGDRPQRADDLIGTRNSYVLLAPGGAGKTTLIDDLKRREPASITIDLRLHDRRSLVEELDSLISGESSPHEPSKRTVFIDAVDGALQVDSEIEYVLVQLLSRPGANRMAWRFACRPGAWTVGLAKGLNQALPGFEELELLPLSLADVRELAGTDADHFLNAVDHARLTRLLAYPLHVRNLLDPWRVSGQLPVSRAEAMQHAVTRMLTETSNIRPPGKLDDHRRRLIAERLAATSMFCGVGTFALGPVAPQRADGSSPRDAGNGVVTSVLAVTAVPTQPEPDLPTLNVEDIREVLHTSLFVAAGHGTVAFAHQSYAEFLAAEYLRRRSAAGQRLTSLMGADVNGLVPAPMIEVLGWLVASGAPVLDTLIPDNAKQLLSTAGLELADDIVRERVVEALLRGAAVGTIGDGWRTDTSVLSHPGLAAQLREAAECPSNDWVIFWICRIARQCVVIEVANDLLAIAFDPAWHATMRAEAVNAFTAVAPRHQMAQLMPLLGLSSDEDPHDEILAAALRAMLPDVVDFAQVQNALRPRRSPNYFGSYAQLLIELPSLIPGNQILPALTDALDRRSERDDGAFDRLIGGLLQRAWQAKDPAICEAIGAALSTELLSAHQLFPNQLPPWQTDDDLELRRAMATSALATHPKAYYAVLEMRMLTPADLGWILDWMLIAPEPALEPARVALRNLAWNVADADSASRILDTDENHPAYEVLTTFRGHQELSARPDWLATENKEGPDLGQLESELRDAITHARNEIDDWWIVVVALVGDQTNLDTEVLFGWDLTSRPMWSTMTGEEQEEFLRLGLGYLRATQPDVSRWVGLDSFALDDVMPDWAGIFLLATIAAHRPDLLTNVAPSTWSAWASAIICTPNFTGAETWKRTIRDGAPEEGRDAIDAAFREQIEQADSTSFAYHPLANFSDKHLIAVVERLARDPDNPEVRRDEALYVLIEHAPAIALDVARTATNEGVVFPAVFAAIAKLAPDELVTEWIAQNQLGPTKCLRGLDPQLLSDDTLVALTSMLLDSFPFAEDSDQSNDFTEDTEEADARRLRTHLLQSMASRGMASQLVAIGQGCPEPDLEQIRYAVREARAREALAKWQPVQPGTFMGLLARGDARLIRDSAGLLTVLLEQLDQIQHDIHGLATFRGLWDREPGTEGASPKNEDTISDWLKEQLRLRLQPHIIVDREIQVTRPKAGGIGTRIDITATSGGVNLGRVVFEAKLVNNSELLTAIDEQLVDRYMEPAELTHSIYIVYWTAPDLRPPSWHKKHPDPKALAEELLEQAERHLPNKRIEIVVLDIGPAA</sequence>
<accession>A0AAE2W8L9</accession>
<protein>
    <submittedName>
        <fullName evidence="2">Uncharacterized protein</fullName>
    </submittedName>
</protein>
<dbReference type="EMBL" id="WUYC01000004">
    <property type="protein sequence ID" value="MBM4715832.1"/>
    <property type="molecule type" value="Genomic_DNA"/>
</dbReference>
<comment type="caution">
    <text evidence="2">The sequence shown here is derived from an EMBL/GenBank/DDBJ whole genome shotgun (WGS) entry which is preliminary data.</text>
</comment>
<reference evidence="2" key="1">
    <citation type="submission" date="2019-11" db="EMBL/GenBank/DDBJ databases">
        <title>Spread of Macrolides and rifampicin resistant Rhodococcus equi in clinical isolates in the USA.</title>
        <authorList>
            <person name="Alvarez-Narvaez S."/>
            <person name="Huber L."/>
            <person name="Cohen N.D."/>
            <person name="Slovis N."/>
            <person name="Greiter M."/>
            <person name="Giguere S."/>
            <person name="Hart K."/>
        </authorList>
    </citation>
    <scope>NUCLEOTIDE SEQUENCE</scope>
    <source>
        <strain evidence="2">Lh_5</strain>
    </source>
</reference>
<dbReference type="RefSeq" id="WP_157419588.1">
    <property type="nucleotide sequence ID" value="NZ_LRQY01000037.1"/>
</dbReference>
<evidence type="ECO:0000256" key="1">
    <source>
        <dbReference type="SAM" id="MobiDB-lite"/>
    </source>
</evidence>
<evidence type="ECO:0000313" key="3">
    <source>
        <dbReference type="Proteomes" id="UP000706122"/>
    </source>
</evidence>
<proteinExistence type="predicted"/>